<evidence type="ECO:0000313" key="4">
    <source>
        <dbReference type="Proteomes" id="UP000028719"/>
    </source>
</evidence>
<evidence type="ECO:0000313" key="2">
    <source>
        <dbReference type="EMBL" id="KFF27115.1"/>
    </source>
</evidence>
<evidence type="ECO:0000256" key="1">
    <source>
        <dbReference type="SAM" id="SignalP"/>
    </source>
</evidence>
<evidence type="ECO:0000313" key="3">
    <source>
        <dbReference type="EMBL" id="SHF25187.1"/>
    </source>
</evidence>
<proteinExistence type="predicted"/>
<accession>A0A1M5A520</accession>
<dbReference type="EMBL" id="FQVE01000002">
    <property type="protein sequence ID" value="SHF25187.1"/>
    <property type="molecule type" value="Genomic_DNA"/>
</dbReference>
<feature type="signal peptide" evidence="1">
    <location>
        <begin position="1"/>
        <end position="20"/>
    </location>
</feature>
<sequence length="169" mass="19563">MKIKNLIILLLCLAANISFAQNDRESRETFTLKLAVDSLNFYQQEVQKSKYFIKEKALQIYPGEHIFIEAEIKAGIIESMKVVKENKNPSKTIEIELSQNAEGRKNTGMTLEVSNPFDKRLTYNALMYMLGKNEWTATSVIPVRPKLKSFEMWNDVIITLVLDDWKLEK</sequence>
<dbReference type="Proteomes" id="UP000028719">
    <property type="component" value="Unassembled WGS sequence"/>
</dbReference>
<dbReference type="AlphaFoldDB" id="A0A1M5A520"/>
<keyword evidence="1" id="KW-0732">Signal</keyword>
<evidence type="ECO:0000313" key="5">
    <source>
        <dbReference type="Proteomes" id="UP000184108"/>
    </source>
</evidence>
<name>A0A1M5A520_9FLAO</name>
<dbReference type="EMBL" id="JPRI01000002">
    <property type="protein sequence ID" value="KFF27115.1"/>
    <property type="molecule type" value="Genomic_DNA"/>
</dbReference>
<reference evidence="5" key="2">
    <citation type="submission" date="2016-11" db="EMBL/GenBank/DDBJ databases">
        <authorList>
            <person name="Varghese N."/>
            <person name="Submissions S."/>
        </authorList>
    </citation>
    <scope>NUCLEOTIDE SEQUENCE [LARGE SCALE GENOMIC DNA]</scope>
    <source>
        <strain evidence="5">YR203</strain>
    </source>
</reference>
<reference evidence="2 4" key="1">
    <citation type="submission" date="2014-07" db="EMBL/GenBank/DDBJ databases">
        <title>Genome of Chryseobacterium vrystaatense LMG 22846.</title>
        <authorList>
            <person name="Pipes S.E."/>
            <person name="Stropko S.J."/>
            <person name="Newman J.D."/>
        </authorList>
    </citation>
    <scope>NUCLEOTIDE SEQUENCE [LARGE SCALE GENOMIC DNA]</scope>
    <source>
        <strain evidence="2 4">LMG 22846</strain>
    </source>
</reference>
<organism evidence="3 5">
    <name type="scientific">Chryseobacterium vrystaatense</name>
    <dbReference type="NCBI Taxonomy" id="307480"/>
    <lineage>
        <taxon>Bacteria</taxon>
        <taxon>Pseudomonadati</taxon>
        <taxon>Bacteroidota</taxon>
        <taxon>Flavobacteriia</taxon>
        <taxon>Flavobacteriales</taxon>
        <taxon>Weeksellaceae</taxon>
        <taxon>Chryseobacterium group</taxon>
        <taxon>Chryseobacterium</taxon>
    </lineage>
</organism>
<keyword evidence="4" id="KW-1185">Reference proteome</keyword>
<gene>
    <name evidence="2" type="ORF">IW16_07625</name>
    <name evidence="3" type="ORF">SAMN02787073_1798</name>
</gene>
<evidence type="ECO:0008006" key="6">
    <source>
        <dbReference type="Google" id="ProtNLM"/>
    </source>
</evidence>
<dbReference type="Proteomes" id="UP000184108">
    <property type="component" value="Unassembled WGS sequence"/>
</dbReference>
<reference evidence="3" key="3">
    <citation type="submission" date="2016-11" db="EMBL/GenBank/DDBJ databases">
        <authorList>
            <person name="Jaros S."/>
            <person name="Januszkiewicz K."/>
            <person name="Wedrychowicz H."/>
        </authorList>
    </citation>
    <scope>NUCLEOTIDE SEQUENCE [LARGE SCALE GENOMIC DNA]</scope>
    <source>
        <strain evidence="3">YR203</strain>
    </source>
</reference>
<feature type="chain" id="PRO_5009908710" description="DUF4139 domain-containing protein" evidence="1">
    <location>
        <begin position="21"/>
        <end position="169"/>
    </location>
</feature>
<dbReference type="OrthoDB" id="1256037at2"/>
<protein>
    <recommendedName>
        <fullName evidence="6">DUF4139 domain-containing protein</fullName>
    </recommendedName>
</protein>